<dbReference type="Gene3D" id="1.10.10.10">
    <property type="entry name" value="Winged helix-like DNA-binding domain superfamily/Winged helix DNA-binding domain"/>
    <property type="match status" value="1"/>
</dbReference>
<dbReference type="InterPro" id="IPR054105">
    <property type="entry name" value="WHD_NrtR"/>
</dbReference>
<gene>
    <name evidence="3" type="ORF">GXP67_08855</name>
</gene>
<reference evidence="3 4" key="1">
    <citation type="submission" date="2020-01" db="EMBL/GenBank/DDBJ databases">
        <authorList>
            <person name="Kim M.K."/>
        </authorList>
    </citation>
    <scope>NUCLEOTIDE SEQUENCE [LARGE SCALE GENOMIC DNA]</scope>
    <source>
        <strain evidence="3 4">172606-1</strain>
    </source>
</reference>
<dbReference type="AlphaFoldDB" id="A0A6C0GG92"/>
<keyword evidence="3" id="KW-0378">Hydrolase</keyword>
<dbReference type="InterPro" id="IPR036388">
    <property type="entry name" value="WH-like_DNA-bd_sf"/>
</dbReference>
<feature type="domain" description="Nudix hydrolase" evidence="1">
    <location>
        <begin position="30"/>
        <end position="163"/>
    </location>
</feature>
<dbReference type="Pfam" id="PF00293">
    <property type="entry name" value="NUDIX"/>
    <property type="match status" value="1"/>
</dbReference>
<dbReference type="Proteomes" id="UP000480178">
    <property type="component" value="Chromosome"/>
</dbReference>
<dbReference type="InterPro" id="IPR036390">
    <property type="entry name" value="WH_DNA-bd_sf"/>
</dbReference>
<accession>A0A6C0GG92</accession>
<name>A0A6C0GG92_9BACT</name>
<dbReference type="SUPFAM" id="SSF55811">
    <property type="entry name" value="Nudix"/>
    <property type="match status" value="1"/>
</dbReference>
<dbReference type="RefSeq" id="WP_162442815.1">
    <property type="nucleotide sequence ID" value="NZ_CP048222.1"/>
</dbReference>
<dbReference type="Gene3D" id="3.90.79.10">
    <property type="entry name" value="Nucleoside Triphosphate Pyrophosphohydrolase"/>
    <property type="match status" value="1"/>
</dbReference>
<sequence length="255" mass="28963">MSNQPTNVEQPDAGQPEGTGFLPNLALDLVIFGFHEKQLKVLLLEYVNTSLFALPAGFIKAKENLNDAARRSLTERTGLHDIYLEQYYVFGDLSRHDSRPLRTILIASGSNPPENHWLLGRFVSVGFYALIDFTKAVPKPDLLSDRCEWYDLNSLPPLMLDHKTMVDKALETLRANLDRKLIGFNLLPDLFTMGDLQSLYETILGERLNRTSFQRKILSLDILERLEKKFTGGAHKAPYLYRFKQPAGQEAAIKI</sequence>
<dbReference type="PANTHER" id="PTHR43736:SF4">
    <property type="entry name" value="SLR1690 PROTEIN"/>
    <property type="match status" value="1"/>
</dbReference>
<evidence type="ECO:0000259" key="2">
    <source>
        <dbReference type="Pfam" id="PF21906"/>
    </source>
</evidence>
<dbReference type="CDD" id="cd18873">
    <property type="entry name" value="NUDIX_NadM_like"/>
    <property type="match status" value="1"/>
</dbReference>
<evidence type="ECO:0000313" key="4">
    <source>
        <dbReference type="Proteomes" id="UP000480178"/>
    </source>
</evidence>
<protein>
    <submittedName>
        <fullName evidence="3">NUDIX hydrolase</fullName>
    </submittedName>
</protein>
<evidence type="ECO:0000313" key="3">
    <source>
        <dbReference type="EMBL" id="QHT66762.1"/>
    </source>
</evidence>
<keyword evidence="4" id="KW-1185">Reference proteome</keyword>
<dbReference type="KEGG" id="rhoz:GXP67_08855"/>
<proteinExistence type="predicted"/>
<dbReference type="SUPFAM" id="SSF46785">
    <property type="entry name" value="Winged helix' DNA-binding domain"/>
    <property type="match status" value="1"/>
</dbReference>
<dbReference type="Pfam" id="PF21906">
    <property type="entry name" value="WHD_NrtR"/>
    <property type="match status" value="1"/>
</dbReference>
<dbReference type="InterPro" id="IPR015797">
    <property type="entry name" value="NUDIX_hydrolase-like_dom_sf"/>
</dbReference>
<evidence type="ECO:0000259" key="1">
    <source>
        <dbReference type="Pfam" id="PF00293"/>
    </source>
</evidence>
<dbReference type="PANTHER" id="PTHR43736">
    <property type="entry name" value="ADP-RIBOSE PYROPHOSPHATASE"/>
    <property type="match status" value="1"/>
</dbReference>
<organism evidence="3 4">
    <name type="scientific">Rhodocytophaga rosea</name>
    <dbReference type="NCBI Taxonomy" id="2704465"/>
    <lineage>
        <taxon>Bacteria</taxon>
        <taxon>Pseudomonadati</taxon>
        <taxon>Bacteroidota</taxon>
        <taxon>Cytophagia</taxon>
        <taxon>Cytophagales</taxon>
        <taxon>Rhodocytophagaceae</taxon>
        <taxon>Rhodocytophaga</taxon>
    </lineage>
</organism>
<dbReference type="EMBL" id="CP048222">
    <property type="protein sequence ID" value="QHT66762.1"/>
    <property type="molecule type" value="Genomic_DNA"/>
</dbReference>
<feature type="domain" description="NrtR DNA-binding winged helix" evidence="2">
    <location>
        <begin position="183"/>
        <end position="243"/>
    </location>
</feature>
<dbReference type="InterPro" id="IPR000086">
    <property type="entry name" value="NUDIX_hydrolase_dom"/>
</dbReference>
<dbReference type="GO" id="GO:0016787">
    <property type="term" value="F:hydrolase activity"/>
    <property type="evidence" value="ECO:0007669"/>
    <property type="project" value="UniProtKB-KW"/>
</dbReference>